<sequence>MVRWKRTPRVAQAQASPPATPCSRTAVSRPGRLLPAVASRRVGKGKEAAVLVRRSSVAPCVTCCLCGGILRDATTVPDCLHTFCRKCIFQKITHADIKCCPSCNISLGHAPLEKLRADHSLQYISSMMFPAKRRKFEEISSPHQDLVSLPSLKTHGGDHSAKKTCAHLMHKPMNCETEAEAGKNLGMETSASPTKTNAVSLHAAAAAPGAGPAPSAPSAYIGDRQEREHAPLADIGQQPQPQPPPATRTGKLAKEPETMPSSRIPSAAARGSFQGDKKKRKPSSADPDSARLRRVLKTARVGALSTLPPGSSLTSGTQMSTPSTAMPAPPVANPSPALETGDVPGAGQAGRGVVSSQEHPPPAWGLSISAAEFLAHHLKEFFAERASHLVQIQSLEVALKSSEDQNSRLRDLQGQISVARECNARTLSENERLNGRLATAEKKLASEEAKVAQLEIERKQLKEDLAKMRAESVAKAEADSKERASLEEKLHEATCLSNTRARVSAINGAVTTAALLSAEYPGTSLDALVRDAPLSTNVLAFIPQCTPAATTLVDKRRLWEEPGDEDEDDDGVEQASEQQHT</sequence>
<dbReference type="InterPro" id="IPR044807">
    <property type="entry name" value="DRIP1-like"/>
</dbReference>
<gene>
    <name evidence="8" type="ORF">EJB05_23520</name>
</gene>
<dbReference type="Gramene" id="TVU31819">
    <property type="protein sequence ID" value="TVU31819"/>
    <property type="gene ID" value="EJB05_23520"/>
</dbReference>
<feature type="compositionally biased region" description="Acidic residues" evidence="6">
    <location>
        <begin position="561"/>
        <end position="572"/>
    </location>
</feature>
<keyword evidence="9" id="KW-1185">Reference proteome</keyword>
<evidence type="ECO:0000313" key="8">
    <source>
        <dbReference type="EMBL" id="TVU31819.1"/>
    </source>
</evidence>
<evidence type="ECO:0000256" key="6">
    <source>
        <dbReference type="SAM" id="MobiDB-lite"/>
    </source>
</evidence>
<dbReference type="PANTHER" id="PTHR46293:SF7">
    <property type="entry name" value="E3 UBIQUITIN PROTEIN LIGASE DRIP2"/>
    <property type="match status" value="1"/>
</dbReference>
<dbReference type="PANTHER" id="PTHR46293">
    <property type="entry name" value="E3 UBIQUITIN PROTEIN LIGASE DRIP1"/>
    <property type="match status" value="1"/>
</dbReference>
<dbReference type="CDD" id="cd16525">
    <property type="entry name" value="RING-HC_PCGF"/>
    <property type="match status" value="1"/>
</dbReference>
<dbReference type="OrthoDB" id="1305878at2759"/>
<dbReference type="GO" id="GO:0004842">
    <property type="term" value="F:ubiquitin-protein transferase activity"/>
    <property type="evidence" value="ECO:0007669"/>
    <property type="project" value="InterPro"/>
</dbReference>
<reference evidence="8 9" key="1">
    <citation type="journal article" date="2019" name="Sci. Rep.">
        <title>A high-quality genome of Eragrostis curvula grass provides insights into Poaceae evolution and supports new strategies to enhance forage quality.</title>
        <authorList>
            <person name="Carballo J."/>
            <person name="Santos B.A.C.M."/>
            <person name="Zappacosta D."/>
            <person name="Garbus I."/>
            <person name="Selva J.P."/>
            <person name="Gallo C.A."/>
            <person name="Diaz A."/>
            <person name="Albertini E."/>
            <person name="Caccamo M."/>
            <person name="Echenique V."/>
        </authorList>
    </citation>
    <scope>NUCLEOTIDE SEQUENCE [LARGE SCALE GENOMIC DNA]</scope>
    <source>
        <strain evidence="9">cv. Victoria</strain>
        <tissue evidence="8">Leaf</tissue>
    </source>
</reference>
<feature type="coiled-coil region" evidence="5">
    <location>
        <begin position="392"/>
        <end position="471"/>
    </location>
</feature>
<dbReference type="PROSITE" id="PS00518">
    <property type="entry name" value="ZF_RING_1"/>
    <property type="match status" value="1"/>
</dbReference>
<keyword evidence="1" id="KW-0479">Metal-binding</keyword>
<dbReference type="PROSITE" id="PS50089">
    <property type="entry name" value="ZF_RING_2"/>
    <property type="match status" value="1"/>
</dbReference>
<protein>
    <recommendedName>
        <fullName evidence="7">RING-type domain-containing protein</fullName>
    </recommendedName>
</protein>
<feature type="domain" description="RING-type" evidence="7">
    <location>
        <begin position="63"/>
        <end position="104"/>
    </location>
</feature>
<evidence type="ECO:0000256" key="2">
    <source>
        <dbReference type="ARBA" id="ARBA00022771"/>
    </source>
</evidence>
<feature type="compositionally biased region" description="Low complexity" evidence="6">
    <location>
        <begin position="304"/>
        <end position="317"/>
    </location>
</feature>
<feature type="region of interest" description="Disordered" evidence="6">
    <location>
        <begin position="233"/>
        <end position="361"/>
    </location>
</feature>
<feature type="compositionally biased region" description="Polar residues" evidence="6">
    <location>
        <begin position="13"/>
        <end position="26"/>
    </location>
</feature>
<evidence type="ECO:0000256" key="5">
    <source>
        <dbReference type="SAM" id="Coils"/>
    </source>
</evidence>
<dbReference type="InterPro" id="IPR001841">
    <property type="entry name" value="Znf_RING"/>
</dbReference>
<name>A0A5J9V6U6_9POAL</name>
<dbReference type="GO" id="GO:0008270">
    <property type="term" value="F:zinc ion binding"/>
    <property type="evidence" value="ECO:0007669"/>
    <property type="project" value="UniProtKB-KW"/>
</dbReference>
<keyword evidence="5" id="KW-0175">Coiled coil</keyword>
<feature type="region of interest" description="Disordered" evidence="6">
    <location>
        <begin position="1"/>
        <end position="27"/>
    </location>
</feature>
<proteinExistence type="predicted"/>
<feature type="region of interest" description="Disordered" evidence="6">
    <location>
        <begin position="553"/>
        <end position="581"/>
    </location>
</feature>
<dbReference type="Gene3D" id="3.30.40.10">
    <property type="entry name" value="Zinc/RING finger domain, C3HC4 (zinc finger)"/>
    <property type="match status" value="1"/>
</dbReference>
<evidence type="ECO:0000256" key="1">
    <source>
        <dbReference type="ARBA" id="ARBA00022723"/>
    </source>
</evidence>
<evidence type="ECO:0000313" key="9">
    <source>
        <dbReference type="Proteomes" id="UP000324897"/>
    </source>
</evidence>
<dbReference type="InterPro" id="IPR017907">
    <property type="entry name" value="Znf_RING_CS"/>
</dbReference>
<comment type="caution">
    <text evidence="8">The sequence shown here is derived from an EMBL/GenBank/DDBJ whole genome shotgun (WGS) entry which is preliminary data.</text>
</comment>
<keyword evidence="3" id="KW-0862">Zinc</keyword>
<accession>A0A5J9V6U6</accession>
<evidence type="ECO:0000256" key="3">
    <source>
        <dbReference type="ARBA" id="ARBA00022833"/>
    </source>
</evidence>
<dbReference type="EMBL" id="RWGY01000011">
    <property type="protein sequence ID" value="TVU31819.1"/>
    <property type="molecule type" value="Genomic_DNA"/>
</dbReference>
<dbReference type="SUPFAM" id="SSF57850">
    <property type="entry name" value="RING/U-box"/>
    <property type="match status" value="1"/>
</dbReference>
<evidence type="ECO:0000256" key="4">
    <source>
        <dbReference type="PROSITE-ProRule" id="PRU00175"/>
    </source>
</evidence>
<dbReference type="Proteomes" id="UP000324897">
    <property type="component" value="Chromosome 1"/>
</dbReference>
<feature type="non-terminal residue" evidence="8">
    <location>
        <position position="1"/>
    </location>
</feature>
<keyword evidence="2 4" id="KW-0863">Zinc-finger</keyword>
<evidence type="ECO:0000259" key="7">
    <source>
        <dbReference type="PROSITE" id="PS50089"/>
    </source>
</evidence>
<dbReference type="InterPro" id="IPR013083">
    <property type="entry name" value="Znf_RING/FYVE/PHD"/>
</dbReference>
<dbReference type="AlphaFoldDB" id="A0A5J9V6U6"/>
<organism evidence="8 9">
    <name type="scientific">Eragrostis curvula</name>
    <name type="common">weeping love grass</name>
    <dbReference type="NCBI Taxonomy" id="38414"/>
    <lineage>
        <taxon>Eukaryota</taxon>
        <taxon>Viridiplantae</taxon>
        <taxon>Streptophyta</taxon>
        <taxon>Embryophyta</taxon>
        <taxon>Tracheophyta</taxon>
        <taxon>Spermatophyta</taxon>
        <taxon>Magnoliopsida</taxon>
        <taxon>Liliopsida</taxon>
        <taxon>Poales</taxon>
        <taxon>Poaceae</taxon>
        <taxon>PACMAD clade</taxon>
        <taxon>Chloridoideae</taxon>
        <taxon>Eragrostideae</taxon>
        <taxon>Eragrostidinae</taxon>
        <taxon>Eragrostis</taxon>
    </lineage>
</organism>